<dbReference type="eggNOG" id="COG0144">
    <property type="taxonomic scope" value="Bacteria"/>
</dbReference>
<dbReference type="PANTHER" id="PTHR22807:SF61">
    <property type="entry name" value="NOL1_NOP2_SUN FAMILY PROTEIN _ ANTITERMINATION NUSB DOMAIN-CONTAINING PROTEIN"/>
    <property type="match status" value="1"/>
</dbReference>
<keyword evidence="8 14" id="KW-0808">Transferase</keyword>
<dbReference type="EC" id="2.1.1.176" evidence="4"/>
<evidence type="ECO:0000256" key="1">
    <source>
        <dbReference type="ARBA" id="ARBA00002724"/>
    </source>
</evidence>
<dbReference type="Pfam" id="PF01029">
    <property type="entry name" value="NusB"/>
    <property type="match status" value="1"/>
</dbReference>
<evidence type="ECO:0000256" key="6">
    <source>
        <dbReference type="ARBA" id="ARBA00022552"/>
    </source>
</evidence>
<evidence type="ECO:0000256" key="13">
    <source>
        <dbReference type="ARBA" id="ARBA00047283"/>
    </source>
</evidence>
<evidence type="ECO:0000256" key="11">
    <source>
        <dbReference type="ARBA" id="ARBA00030399"/>
    </source>
</evidence>
<feature type="binding site" evidence="14">
    <location>
        <position position="334"/>
    </location>
    <ligand>
        <name>S-adenosyl-L-methionine</name>
        <dbReference type="ChEBI" id="CHEBI:59789"/>
    </ligand>
</feature>
<proteinExistence type="inferred from homology"/>
<evidence type="ECO:0000256" key="9">
    <source>
        <dbReference type="ARBA" id="ARBA00022691"/>
    </source>
</evidence>
<dbReference type="GO" id="GO:0006355">
    <property type="term" value="P:regulation of DNA-templated transcription"/>
    <property type="evidence" value="ECO:0007669"/>
    <property type="project" value="InterPro"/>
</dbReference>
<gene>
    <name evidence="16" type="ORF">N792_00745</name>
</gene>
<dbReference type="FunFam" id="3.30.70.1170:FF:000002">
    <property type="entry name" value="Ribosomal RNA small subunit methyltransferase B"/>
    <property type="match status" value="1"/>
</dbReference>
<protein>
    <recommendedName>
        <fullName evidence="4">16S rRNA (cytosine(967)-C(5))-methyltransferase</fullName>
        <ecNumber evidence="4">2.1.1.176</ecNumber>
    </recommendedName>
    <alternativeName>
        <fullName evidence="11">16S rRNA m5C967 methyltransferase</fullName>
    </alternativeName>
    <alternativeName>
        <fullName evidence="12">rRNA (cytosine-C(5)-)-methyltransferase RsmB</fullName>
    </alternativeName>
</protein>
<feature type="binding site" evidence="14">
    <location>
        <begin position="264"/>
        <end position="270"/>
    </location>
    <ligand>
        <name>S-adenosyl-L-methionine</name>
        <dbReference type="ChEBI" id="CHEBI:59789"/>
    </ligand>
</feature>
<dbReference type="PROSITE" id="PS51686">
    <property type="entry name" value="SAM_MT_RSMB_NOP"/>
    <property type="match status" value="1"/>
</dbReference>
<dbReference type="Gene3D" id="3.30.70.1170">
    <property type="entry name" value="Sun protein, domain 3"/>
    <property type="match status" value="1"/>
</dbReference>
<comment type="catalytic activity">
    <reaction evidence="13">
        <text>cytidine(967) in 16S rRNA + S-adenosyl-L-methionine = 5-methylcytidine(967) in 16S rRNA + S-adenosyl-L-homocysteine + H(+)</text>
        <dbReference type="Rhea" id="RHEA:42748"/>
        <dbReference type="Rhea" id="RHEA-COMP:10219"/>
        <dbReference type="Rhea" id="RHEA-COMP:10220"/>
        <dbReference type="ChEBI" id="CHEBI:15378"/>
        <dbReference type="ChEBI" id="CHEBI:57856"/>
        <dbReference type="ChEBI" id="CHEBI:59789"/>
        <dbReference type="ChEBI" id="CHEBI:74483"/>
        <dbReference type="ChEBI" id="CHEBI:82748"/>
        <dbReference type="EC" id="2.1.1.176"/>
    </reaction>
</comment>
<evidence type="ECO:0000256" key="2">
    <source>
        <dbReference type="ARBA" id="ARBA00004496"/>
    </source>
</evidence>
<dbReference type="Pfam" id="PF01189">
    <property type="entry name" value="Methyltr_RsmB-F"/>
    <property type="match status" value="1"/>
</dbReference>
<dbReference type="PROSITE" id="PS01153">
    <property type="entry name" value="NOL1_NOP2_SUN"/>
    <property type="match status" value="1"/>
</dbReference>
<dbReference type="FunFam" id="3.40.50.150:FF:000022">
    <property type="entry name" value="Ribosomal RNA small subunit methyltransferase B"/>
    <property type="match status" value="1"/>
</dbReference>
<dbReference type="Pfam" id="PF22458">
    <property type="entry name" value="RsmF-B_ferredox"/>
    <property type="match status" value="1"/>
</dbReference>
<dbReference type="EMBL" id="AVPS01000001">
    <property type="protein sequence ID" value="KGM52803.1"/>
    <property type="molecule type" value="Genomic_DNA"/>
</dbReference>
<dbReference type="NCBIfam" id="NF008149">
    <property type="entry name" value="PRK10901.1"/>
    <property type="match status" value="1"/>
</dbReference>
<keyword evidence="7 14" id="KW-0489">Methyltransferase</keyword>
<organism evidence="16 17">
    <name type="scientific">Lysobacter concretionis Ko07 = DSM 16239</name>
    <dbReference type="NCBI Taxonomy" id="1122185"/>
    <lineage>
        <taxon>Bacteria</taxon>
        <taxon>Pseudomonadati</taxon>
        <taxon>Pseudomonadota</taxon>
        <taxon>Gammaproteobacteria</taxon>
        <taxon>Lysobacterales</taxon>
        <taxon>Lysobacteraceae</taxon>
        <taxon>Novilysobacter</taxon>
    </lineage>
</organism>
<feature type="domain" description="SAM-dependent MTase RsmB/NOP-type" evidence="15">
    <location>
        <begin position="174"/>
        <end position="450"/>
    </location>
</feature>
<dbReference type="InterPro" id="IPR001678">
    <property type="entry name" value="MeTrfase_RsmB-F_NOP2_dom"/>
</dbReference>
<dbReference type="NCBIfam" id="TIGR00563">
    <property type="entry name" value="rsmB"/>
    <property type="match status" value="1"/>
</dbReference>
<feature type="binding site" evidence="14">
    <location>
        <position position="287"/>
    </location>
    <ligand>
        <name>S-adenosyl-L-methionine</name>
        <dbReference type="ChEBI" id="CHEBI:59789"/>
    </ligand>
</feature>
<keyword evidence="6" id="KW-0698">rRNA processing</keyword>
<keyword evidence="5" id="KW-0963">Cytoplasm</keyword>
<dbReference type="GO" id="GO:0003723">
    <property type="term" value="F:RNA binding"/>
    <property type="evidence" value="ECO:0007669"/>
    <property type="project" value="UniProtKB-UniRule"/>
</dbReference>
<dbReference type="SUPFAM" id="SSF48013">
    <property type="entry name" value="NusB-like"/>
    <property type="match status" value="1"/>
</dbReference>
<dbReference type="InterPro" id="IPR006027">
    <property type="entry name" value="NusB_RsmB_TIM44"/>
</dbReference>
<dbReference type="GO" id="GO:0005829">
    <property type="term" value="C:cytosol"/>
    <property type="evidence" value="ECO:0007669"/>
    <property type="project" value="TreeGrafter"/>
</dbReference>
<dbReference type="InterPro" id="IPR004573">
    <property type="entry name" value="rRNA_ssu_MeTfrase_B"/>
</dbReference>
<feature type="active site" description="Nucleophile" evidence="14">
    <location>
        <position position="387"/>
    </location>
</feature>
<keyword evidence="17" id="KW-1185">Reference proteome</keyword>
<dbReference type="GO" id="GO:0070475">
    <property type="term" value="P:rRNA base methylation"/>
    <property type="evidence" value="ECO:0007669"/>
    <property type="project" value="TreeGrafter"/>
</dbReference>
<keyword evidence="9 14" id="KW-0949">S-adenosyl-L-methionine</keyword>
<dbReference type="InterPro" id="IPR023267">
    <property type="entry name" value="RCMT"/>
</dbReference>
<dbReference type="STRING" id="1122185.N792_00745"/>
<dbReference type="PRINTS" id="PR02008">
    <property type="entry name" value="RCMTFAMILY"/>
</dbReference>
<evidence type="ECO:0000256" key="8">
    <source>
        <dbReference type="ARBA" id="ARBA00022679"/>
    </source>
</evidence>
<dbReference type="Gene3D" id="1.10.940.10">
    <property type="entry name" value="NusB-like"/>
    <property type="match status" value="1"/>
</dbReference>
<dbReference type="Gene3D" id="3.40.50.150">
    <property type="entry name" value="Vaccinia Virus protein VP39"/>
    <property type="match status" value="1"/>
</dbReference>
<dbReference type="InterPro" id="IPR035926">
    <property type="entry name" value="NusB-like_sf"/>
</dbReference>
<evidence type="ECO:0000256" key="4">
    <source>
        <dbReference type="ARBA" id="ARBA00012140"/>
    </source>
</evidence>
<feature type="binding site" evidence="14">
    <location>
        <position position="315"/>
    </location>
    <ligand>
        <name>S-adenosyl-L-methionine</name>
        <dbReference type="ChEBI" id="CHEBI:59789"/>
    </ligand>
</feature>
<evidence type="ECO:0000256" key="3">
    <source>
        <dbReference type="ARBA" id="ARBA00007494"/>
    </source>
</evidence>
<name>A0A0A0ERQ1_9GAMM</name>
<sequence length="453" mass="48652">MTDRPRLADNAAMKPITPGTPSRVAAARVLDAVLHHGRSLKAELGAAQQTLPDPRDRALVEAICLAVLRQPGRFDAALAAWLPRPLARHDRALRALLLAGFAQLDPLGLPAHGAVAATVEAARALGRDHQTGMVNALLRRALREGLPASPPHSHWPAWLRERIEQDWPQHSAAILEASEQSPPMWLRVNRQVQTRDAYRIELEAIGLHAEAVEGADDALLLVEPVPVAGLPGFAEGAVSVQDGAAQLVVDAVAANPGARVLDACAAPGGKAAHLLERDPTLKLTALDIDRRRVRHVQATFDRLHLGDDAVLLAADASEPTAWWDGVPFDAILLDAPCSATGIIRRQPDVLLHRRESDLVTLAATQSRLLDALWSTLAPDGVLVYATCSILKAENETQVAAFLARTADALAEPLDERFGHAVIVDGTATARQRLPGEDGMDGFFYARLRKVAGR</sequence>
<dbReference type="InterPro" id="IPR018314">
    <property type="entry name" value="RsmB/NOL1/NOP2-like_CS"/>
</dbReference>
<evidence type="ECO:0000313" key="16">
    <source>
        <dbReference type="EMBL" id="KGM52803.1"/>
    </source>
</evidence>
<comment type="function">
    <text evidence="1">Specifically methylates the cytosine at position 967 (m5C967) of 16S rRNA.</text>
</comment>
<dbReference type="PANTHER" id="PTHR22807">
    <property type="entry name" value="NOP2 YEAST -RELATED NOL1/NOP2/FMU SUN DOMAIN-CONTAINING"/>
    <property type="match status" value="1"/>
</dbReference>
<evidence type="ECO:0000256" key="5">
    <source>
        <dbReference type="ARBA" id="ARBA00022490"/>
    </source>
</evidence>
<dbReference type="Proteomes" id="UP000030017">
    <property type="component" value="Unassembled WGS sequence"/>
</dbReference>
<evidence type="ECO:0000313" key="17">
    <source>
        <dbReference type="Proteomes" id="UP000030017"/>
    </source>
</evidence>
<evidence type="ECO:0000256" key="12">
    <source>
        <dbReference type="ARBA" id="ARBA00031088"/>
    </source>
</evidence>
<evidence type="ECO:0000259" key="15">
    <source>
        <dbReference type="PROSITE" id="PS51686"/>
    </source>
</evidence>
<dbReference type="InterPro" id="IPR049560">
    <property type="entry name" value="MeTrfase_RsmB-F_NOP2_cat"/>
</dbReference>
<dbReference type="InterPro" id="IPR054728">
    <property type="entry name" value="RsmB-like_ferredoxin"/>
</dbReference>
<dbReference type="AlphaFoldDB" id="A0A0A0ERQ1"/>
<evidence type="ECO:0000256" key="14">
    <source>
        <dbReference type="PROSITE-ProRule" id="PRU01023"/>
    </source>
</evidence>
<evidence type="ECO:0000256" key="10">
    <source>
        <dbReference type="ARBA" id="ARBA00022884"/>
    </source>
</evidence>
<evidence type="ECO:0000256" key="7">
    <source>
        <dbReference type="ARBA" id="ARBA00022603"/>
    </source>
</evidence>
<comment type="subcellular location">
    <subcellularLocation>
        <location evidence="2">Cytoplasm</location>
    </subcellularLocation>
</comment>
<comment type="similarity">
    <text evidence="3 14">Belongs to the class I-like SAM-binding methyltransferase superfamily. RsmB/NOP family.</text>
</comment>
<reference evidence="16 17" key="1">
    <citation type="submission" date="2013-08" db="EMBL/GenBank/DDBJ databases">
        <title>Genome sequencing of Lysobacter.</title>
        <authorList>
            <person name="Zhang S."/>
            <person name="Wang G."/>
        </authorList>
    </citation>
    <scope>NUCLEOTIDE SEQUENCE [LARGE SCALE GENOMIC DNA]</scope>
    <source>
        <strain evidence="16 17">Ko07</strain>
    </source>
</reference>
<accession>A0A0A0ERQ1</accession>
<dbReference type="GO" id="GO:0009383">
    <property type="term" value="F:rRNA (cytosine-C5-)-methyltransferase activity"/>
    <property type="evidence" value="ECO:0007669"/>
    <property type="project" value="TreeGrafter"/>
</dbReference>
<keyword evidence="10 14" id="KW-0694">RNA-binding</keyword>
<comment type="caution">
    <text evidence="16">The sequence shown here is derived from an EMBL/GenBank/DDBJ whole genome shotgun (WGS) entry which is preliminary data.</text>
</comment>
<dbReference type="CDD" id="cd02440">
    <property type="entry name" value="AdoMet_MTases"/>
    <property type="match status" value="1"/>
</dbReference>
<dbReference type="InterPro" id="IPR029063">
    <property type="entry name" value="SAM-dependent_MTases_sf"/>
</dbReference>
<dbReference type="SUPFAM" id="SSF53335">
    <property type="entry name" value="S-adenosyl-L-methionine-dependent methyltransferases"/>
    <property type="match status" value="1"/>
</dbReference>